<name>A0ABS4H4H0_9BACL</name>
<dbReference type="RefSeq" id="WP_209849647.1">
    <property type="nucleotide sequence ID" value="NZ_CBCRVE010000005.1"/>
</dbReference>
<proteinExistence type="inferred from homology"/>
<dbReference type="Pfam" id="PF02872">
    <property type="entry name" value="5_nucleotid_C"/>
    <property type="match status" value="1"/>
</dbReference>
<dbReference type="InterPro" id="IPR036779">
    <property type="entry name" value="LysM_dom_sf"/>
</dbReference>
<dbReference type="InterPro" id="IPR006179">
    <property type="entry name" value="5_nucleotidase/apyrase"/>
</dbReference>
<dbReference type="InterPro" id="IPR036907">
    <property type="entry name" value="5'-Nucleotdase_C_sf"/>
</dbReference>
<dbReference type="Proteomes" id="UP001519273">
    <property type="component" value="Unassembled WGS sequence"/>
</dbReference>
<feature type="compositionally biased region" description="Polar residues" evidence="3">
    <location>
        <begin position="542"/>
        <end position="551"/>
    </location>
</feature>
<feature type="signal peptide" evidence="2">
    <location>
        <begin position="1"/>
        <end position="26"/>
    </location>
</feature>
<accession>A0ABS4H4H0</accession>
<keyword evidence="6" id="KW-1185">Reference proteome</keyword>
<dbReference type="InterPro" id="IPR008334">
    <property type="entry name" value="5'-Nucleotdase_C"/>
</dbReference>
<organism evidence="5 6">
    <name type="scientific">Paenibacillus sediminis</name>
    <dbReference type="NCBI Taxonomy" id="664909"/>
    <lineage>
        <taxon>Bacteria</taxon>
        <taxon>Bacillati</taxon>
        <taxon>Bacillota</taxon>
        <taxon>Bacilli</taxon>
        <taxon>Bacillales</taxon>
        <taxon>Paenibacillaceae</taxon>
        <taxon>Paenibacillus</taxon>
    </lineage>
</organism>
<dbReference type="InterPro" id="IPR004843">
    <property type="entry name" value="Calcineurin-like_PHP"/>
</dbReference>
<reference evidence="5 6" key="1">
    <citation type="submission" date="2021-03" db="EMBL/GenBank/DDBJ databases">
        <title>Genomic Encyclopedia of Type Strains, Phase IV (KMG-IV): sequencing the most valuable type-strain genomes for metagenomic binning, comparative biology and taxonomic classification.</title>
        <authorList>
            <person name="Goeker M."/>
        </authorList>
    </citation>
    <scope>NUCLEOTIDE SEQUENCE [LARGE SCALE GENOMIC DNA]</scope>
    <source>
        <strain evidence="5 6">DSM 23491</strain>
    </source>
</reference>
<dbReference type="SUPFAM" id="SSF55816">
    <property type="entry name" value="5'-nucleotidase (syn. UDP-sugar hydrolase), C-terminal domain"/>
    <property type="match status" value="1"/>
</dbReference>
<sequence length="607" mass="64896">MFARIRFLFVLLLIFLTFSSLGTALAEEVPASNEVKSSAVPPTGTHITILHTNDMHARSKEASPEMGFAKLAGIIQDYRGKNANTLLLDAGDAVHGTTFATLVEGESVVKVMNEMGYDAIAPGNHEFNYGYKRLVELSKMLSFPMISANVRTKDGNTLFEPYIIKEVGGVKFGILGLTTPETTYKTNPKNVEDLTFTDPSEEAKAIVSKLRGQVDVVIALAHLGMDASSKDTSLKLAKDVPGIDIIVDGHSHTVLQNGLSADHGTLIASAGEYTKYIGVIDLWVDKAKMTKKEATLIDEKEAANIKPDAKIAELVDSISKSQEPLLSEVVGETAVKLEGTRELVRAGETNLGNLITDALRDISGADVALTNGGGIRASIDTGTVTKGDIITVLPFGNQIVTLKVSGADLLAALENGASDYPNPKGGFAHVSGMTYKIDASKPKGSRVHSVLVGGKVLDVKATYLLATNDFIAAGGDEYTMFTKYTQAGLFGSMDEAVIAYMKKLGKVNIATEGRISEGKAPVAPVQNNLPESTPLPQPQTKPEPSKNSTTPAKPALEAQVYVVKTGDSLWSIARKYGTTWQMLRDLNHLKNPNLIYPGQKIILPNGA</sequence>
<evidence type="ECO:0000256" key="3">
    <source>
        <dbReference type="SAM" id="MobiDB-lite"/>
    </source>
</evidence>
<dbReference type="PRINTS" id="PR01607">
    <property type="entry name" value="APYRASEFAMLY"/>
</dbReference>
<dbReference type="EMBL" id="JAGGKP010000005">
    <property type="protein sequence ID" value="MBP1937356.1"/>
    <property type="molecule type" value="Genomic_DNA"/>
</dbReference>
<dbReference type="Pfam" id="PF01476">
    <property type="entry name" value="LysM"/>
    <property type="match status" value="1"/>
</dbReference>
<dbReference type="PANTHER" id="PTHR11575:SF24">
    <property type="entry name" value="5'-NUCLEOTIDASE"/>
    <property type="match status" value="1"/>
</dbReference>
<keyword evidence="1 2" id="KW-0732">Signal</keyword>
<dbReference type="Pfam" id="PF00149">
    <property type="entry name" value="Metallophos"/>
    <property type="match status" value="1"/>
</dbReference>
<evidence type="ECO:0000259" key="4">
    <source>
        <dbReference type="PROSITE" id="PS51782"/>
    </source>
</evidence>
<dbReference type="SMART" id="SM00257">
    <property type="entry name" value="LysM"/>
    <property type="match status" value="1"/>
</dbReference>
<dbReference type="Gene3D" id="3.60.21.10">
    <property type="match status" value="1"/>
</dbReference>
<feature type="domain" description="LysM" evidence="4">
    <location>
        <begin position="559"/>
        <end position="603"/>
    </location>
</feature>
<keyword evidence="2" id="KW-0378">Hydrolase</keyword>
<gene>
    <name evidence="5" type="ORF">J2Z20_002251</name>
</gene>
<dbReference type="CDD" id="cd00845">
    <property type="entry name" value="MPP_UshA_N_like"/>
    <property type="match status" value="1"/>
</dbReference>
<keyword evidence="2" id="KW-0547">Nucleotide-binding</keyword>
<dbReference type="Gene3D" id="3.10.350.10">
    <property type="entry name" value="LysM domain"/>
    <property type="match status" value="1"/>
</dbReference>
<dbReference type="InterPro" id="IPR029052">
    <property type="entry name" value="Metallo-depent_PP-like"/>
</dbReference>
<feature type="chain" id="PRO_5045001570" evidence="2">
    <location>
        <begin position="27"/>
        <end position="607"/>
    </location>
</feature>
<evidence type="ECO:0000313" key="6">
    <source>
        <dbReference type="Proteomes" id="UP001519273"/>
    </source>
</evidence>
<dbReference type="Gene3D" id="3.90.780.10">
    <property type="entry name" value="5'-Nucleotidase, C-terminal domain"/>
    <property type="match status" value="1"/>
</dbReference>
<dbReference type="SUPFAM" id="SSF54106">
    <property type="entry name" value="LysM domain"/>
    <property type="match status" value="1"/>
</dbReference>
<dbReference type="InterPro" id="IPR018392">
    <property type="entry name" value="LysM"/>
</dbReference>
<dbReference type="PROSITE" id="PS51782">
    <property type="entry name" value="LYSM"/>
    <property type="match status" value="1"/>
</dbReference>
<evidence type="ECO:0000256" key="1">
    <source>
        <dbReference type="ARBA" id="ARBA00022729"/>
    </source>
</evidence>
<dbReference type="PANTHER" id="PTHR11575">
    <property type="entry name" value="5'-NUCLEOTIDASE-RELATED"/>
    <property type="match status" value="1"/>
</dbReference>
<comment type="caution">
    <text evidence="5">The sequence shown here is derived from an EMBL/GenBank/DDBJ whole genome shotgun (WGS) entry which is preliminary data.</text>
</comment>
<comment type="similarity">
    <text evidence="2">Belongs to the 5'-nucleotidase family.</text>
</comment>
<evidence type="ECO:0000313" key="5">
    <source>
        <dbReference type="EMBL" id="MBP1937356.1"/>
    </source>
</evidence>
<dbReference type="CDD" id="cd00118">
    <property type="entry name" value="LysM"/>
    <property type="match status" value="1"/>
</dbReference>
<feature type="region of interest" description="Disordered" evidence="3">
    <location>
        <begin position="518"/>
        <end position="553"/>
    </location>
</feature>
<evidence type="ECO:0000256" key="2">
    <source>
        <dbReference type="RuleBase" id="RU362119"/>
    </source>
</evidence>
<protein>
    <submittedName>
        <fullName evidence="5">2',3'-cyclic-nucleotide 2'-phosphodiesterase (5'-nucleotidase family)</fullName>
    </submittedName>
</protein>
<dbReference type="SUPFAM" id="SSF56300">
    <property type="entry name" value="Metallo-dependent phosphatases"/>
    <property type="match status" value="1"/>
</dbReference>